<dbReference type="InParanoid" id="A2FEM2"/>
<dbReference type="EMBL" id="DS113749">
    <property type="protein sequence ID" value="EAX96651.1"/>
    <property type="molecule type" value="Genomic_DNA"/>
</dbReference>
<sequence>MEFCYASILRKDIPLVQHCPEQGNFDLFFQRYVENNKLEPGKTILLADNFLWGILYEEEGLTYICVVKNTNDRNILDKALDDMKSRFIRSHGTDWRKASPFGLQTSFEPQLILVKQSLLSVAGAIVPPSQIDEADEGVSPLVDEEYPSEFESAAENSLIVRIPKMIKPSIAKQEITHIFVWILVFLLCAFIIYFILVLICGGFDLSPRCL</sequence>
<evidence type="ECO:0000256" key="2">
    <source>
        <dbReference type="ARBA" id="ARBA00008025"/>
    </source>
</evidence>
<evidence type="ECO:0000259" key="5">
    <source>
        <dbReference type="PROSITE" id="PS50859"/>
    </source>
</evidence>
<dbReference type="GO" id="GO:0016020">
    <property type="term" value="C:membrane"/>
    <property type="evidence" value="ECO:0007669"/>
    <property type="project" value="UniProtKB-SubCell"/>
</dbReference>
<accession>A2FEM2</accession>
<keyword evidence="3 4" id="KW-0472">Membrane</keyword>
<dbReference type="VEuPathDB" id="TrichDB:TVAGG3_0849820"/>
<evidence type="ECO:0000313" key="7">
    <source>
        <dbReference type="Proteomes" id="UP000001542"/>
    </source>
</evidence>
<proteinExistence type="inferred from homology"/>
<feature type="domain" description="Longin" evidence="5">
    <location>
        <begin position="28"/>
        <end position="111"/>
    </location>
</feature>
<dbReference type="Proteomes" id="UP000001542">
    <property type="component" value="Unassembled WGS sequence"/>
</dbReference>
<dbReference type="AlphaFoldDB" id="A2FEM2"/>
<keyword evidence="4" id="KW-1133">Transmembrane helix</keyword>
<dbReference type="Gene3D" id="3.30.450.50">
    <property type="entry name" value="Longin domain"/>
    <property type="match status" value="1"/>
</dbReference>
<dbReference type="SMR" id="A2FEM2"/>
<dbReference type="SUPFAM" id="SSF64356">
    <property type="entry name" value="SNARE-like"/>
    <property type="match status" value="1"/>
</dbReference>
<reference evidence="6" key="2">
    <citation type="journal article" date="2007" name="Science">
        <title>Draft genome sequence of the sexually transmitted pathogen Trichomonas vaginalis.</title>
        <authorList>
            <person name="Carlton J.M."/>
            <person name="Hirt R.P."/>
            <person name="Silva J.C."/>
            <person name="Delcher A.L."/>
            <person name="Schatz M."/>
            <person name="Zhao Q."/>
            <person name="Wortman J.R."/>
            <person name="Bidwell S.L."/>
            <person name="Alsmark U.C.M."/>
            <person name="Besteiro S."/>
            <person name="Sicheritz-Ponten T."/>
            <person name="Noel C.J."/>
            <person name="Dacks J.B."/>
            <person name="Foster P.G."/>
            <person name="Simillion C."/>
            <person name="Van de Peer Y."/>
            <person name="Miranda-Saavedra D."/>
            <person name="Barton G.J."/>
            <person name="Westrop G.D."/>
            <person name="Mueller S."/>
            <person name="Dessi D."/>
            <person name="Fiori P.L."/>
            <person name="Ren Q."/>
            <person name="Paulsen I."/>
            <person name="Zhang H."/>
            <person name="Bastida-Corcuera F.D."/>
            <person name="Simoes-Barbosa A."/>
            <person name="Brown M.T."/>
            <person name="Hayes R.D."/>
            <person name="Mukherjee M."/>
            <person name="Okumura C.Y."/>
            <person name="Schneider R."/>
            <person name="Smith A.J."/>
            <person name="Vanacova S."/>
            <person name="Villalvazo M."/>
            <person name="Haas B.J."/>
            <person name="Pertea M."/>
            <person name="Feldblyum T.V."/>
            <person name="Utterback T.R."/>
            <person name="Shu C.L."/>
            <person name="Osoegawa K."/>
            <person name="de Jong P.J."/>
            <person name="Hrdy I."/>
            <person name="Horvathova L."/>
            <person name="Zubacova Z."/>
            <person name="Dolezal P."/>
            <person name="Malik S.B."/>
            <person name="Logsdon J.M. Jr."/>
            <person name="Henze K."/>
            <person name="Gupta A."/>
            <person name="Wang C.C."/>
            <person name="Dunne R.L."/>
            <person name="Upcroft J.A."/>
            <person name="Upcroft P."/>
            <person name="White O."/>
            <person name="Salzberg S.L."/>
            <person name="Tang P."/>
            <person name="Chiu C.-H."/>
            <person name="Lee Y.-S."/>
            <person name="Embley T.M."/>
            <person name="Coombs G.H."/>
            <person name="Mottram J.C."/>
            <person name="Tachezy J."/>
            <person name="Fraser-Liggett C.M."/>
            <person name="Johnson P.J."/>
        </authorList>
    </citation>
    <scope>NUCLEOTIDE SEQUENCE [LARGE SCALE GENOMIC DNA]</scope>
    <source>
        <strain evidence="6">G3</strain>
    </source>
</reference>
<organism evidence="6 7">
    <name type="scientific">Trichomonas vaginalis (strain ATCC PRA-98 / G3)</name>
    <dbReference type="NCBI Taxonomy" id="412133"/>
    <lineage>
        <taxon>Eukaryota</taxon>
        <taxon>Metamonada</taxon>
        <taxon>Parabasalia</taxon>
        <taxon>Trichomonadida</taxon>
        <taxon>Trichomonadidae</taxon>
        <taxon>Trichomonas</taxon>
    </lineage>
</organism>
<reference evidence="6" key="1">
    <citation type="submission" date="2006-10" db="EMBL/GenBank/DDBJ databases">
        <authorList>
            <person name="Amadeo P."/>
            <person name="Zhao Q."/>
            <person name="Wortman J."/>
            <person name="Fraser-Liggett C."/>
            <person name="Carlton J."/>
        </authorList>
    </citation>
    <scope>NUCLEOTIDE SEQUENCE</scope>
    <source>
        <strain evidence="6">G3</strain>
    </source>
</reference>
<dbReference type="OrthoDB" id="10264327at2759"/>
<dbReference type="KEGG" id="tva:4754424"/>
<evidence type="ECO:0000256" key="1">
    <source>
        <dbReference type="ARBA" id="ARBA00004370"/>
    </source>
</evidence>
<evidence type="ECO:0000256" key="4">
    <source>
        <dbReference type="SAM" id="Phobius"/>
    </source>
</evidence>
<protein>
    <recommendedName>
        <fullName evidence="5">Longin domain-containing protein</fullName>
    </recommendedName>
</protein>
<gene>
    <name evidence="6" type="ORF">TVAG_023510</name>
</gene>
<evidence type="ECO:0000313" key="6">
    <source>
        <dbReference type="EMBL" id="EAX96651.1"/>
    </source>
</evidence>
<dbReference type="RefSeq" id="XP_001309581.1">
    <property type="nucleotide sequence ID" value="XM_001309580.1"/>
</dbReference>
<evidence type="ECO:0000256" key="3">
    <source>
        <dbReference type="ARBA" id="ARBA00023136"/>
    </source>
</evidence>
<dbReference type="InterPro" id="IPR010908">
    <property type="entry name" value="Longin_dom"/>
</dbReference>
<feature type="transmembrane region" description="Helical" evidence="4">
    <location>
        <begin position="178"/>
        <end position="203"/>
    </location>
</feature>
<name>A2FEM2_TRIV3</name>
<dbReference type="VEuPathDB" id="TrichDB:TVAG_023510"/>
<dbReference type="PROSITE" id="PS50859">
    <property type="entry name" value="LONGIN"/>
    <property type="match status" value="1"/>
</dbReference>
<dbReference type="InterPro" id="IPR011012">
    <property type="entry name" value="Longin-like_dom_sf"/>
</dbReference>
<keyword evidence="7" id="KW-1185">Reference proteome</keyword>
<comment type="similarity">
    <text evidence="2">Belongs to the synaptobrevin family.</text>
</comment>
<keyword evidence="4" id="KW-0812">Transmembrane</keyword>
<comment type="subcellular location">
    <subcellularLocation>
        <location evidence="1">Membrane</location>
    </subcellularLocation>
</comment>